<comment type="caution">
    <text evidence="1">The sequence shown here is derived from an EMBL/GenBank/DDBJ whole genome shotgun (WGS) entry which is preliminary data.</text>
</comment>
<dbReference type="Proteomes" id="UP000805193">
    <property type="component" value="Unassembled WGS sequence"/>
</dbReference>
<gene>
    <name evidence="1" type="ORF">HPB47_022038</name>
</gene>
<evidence type="ECO:0000313" key="2">
    <source>
        <dbReference type="Proteomes" id="UP000805193"/>
    </source>
</evidence>
<keyword evidence="2" id="KW-1185">Reference proteome</keyword>
<dbReference type="EMBL" id="JABSTQ010009251">
    <property type="protein sequence ID" value="KAG0431153.1"/>
    <property type="molecule type" value="Genomic_DNA"/>
</dbReference>
<sequence length="282" mass="32051">MLKSVHDQYENIEALEAVLDERGSLLMEGISKIDMKLLIAFLQPFKDARNAMEREAVPKLPLFVLHLYKLKRHLNASCHRDDELTQIKERAAEYLEEKFKAHDIHMVSTSLWPQFRQLRVLSGSDRYEVLENIGQRLKSDSVCVLALLVRRYYVLPLQLLLLLLLALSRVAITNGHATELEVDARDAAYVMSTRSSWSSNARERVPRRELSRLLVIFDEMLREPLPQLAPPPLLEGNRCKRNPLVAAAAGSGSAPAAADFVRHSNPLPRRIRVTDVNNTFLG</sequence>
<accession>A0AC60QAU1</accession>
<reference evidence="1 2" key="1">
    <citation type="journal article" date="2020" name="Cell">
        <title>Large-Scale Comparative Analyses of Tick Genomes Elucidate Their Genetic Diversity and Vector Capacities.</title>
        <authorList>
            <consortium name="Tick Genome and Microbiome Consortium (TIGMIC)"/>
            <person name="Jia N."/>
            <person name="Wang J."/>
            <person name="Shi W."/>
            <person name="Du L."/>
            <person name="Sun Y."/>
            <person name="Zhan W."/>
            <person name="Jiang J.F."/>
            <person name="Wang Q."/>
            <person name="Zhang B."/>
            <person name="Ji P."/>
            <person name="Bell-Sakyi L."/>
            <person name="Cui X.M."/>
            <person name="Yuan T.T."/>
            <person name="Jiang B.G."/>
            <person name="Yang W.F."/>
            <person name="Lam T.T."/>
            <person name="Chang Q.C."/>
            <person name="Ding S.J."/>
            <person name="Wang X.J."/>
            <person name="Zhu J.G."/>
            <person name="Ruan X.D."/>
            <person name="Zhao L."/>
            <person name="Wei J.T."/>
            <person name="Ye R.Z."/>
            <person name="Que T.C."/>
            <person name="Du C.H."/>
            <person name="Zhou Y.H."/>
            <person name="Cheng J.X."/>
            <person name="Dai P.F."/>
            <person name="Guo W.B."/>
            <person name="Han X.H."/>
            <person name="Huang E.J."/>
            <person name="Li L.F."/>
            <person name="Wei W."/>
            <person name="Gao Y.C."/>
            <person name="Liu J.Z."/>
            <person name="Shao H.Z."/>
            <person name="Wang X."/>
            <person name="Wang C.C."/>
            <person name="Yang T.C."/>
            <person name="Huo Q.B."/>
            <person name="Li W."/>
            <person name="Chen H.Y."/>
            <person name="Chen S.E."/>
            <person name="Zhou L.G."/>
            <person name="Ni X.B."/>
            <person name="Tian J.H."/>
            <person name="Sheng Y."/>
            <person name="Liu T."/>
            <person name="Pan Y.S."/>
            <person name="Xia L.Y."/>
            <person name="Li J."/>
            <person name="Zhao F."/>
            <person name="Cao W.C."/>
        </authorList>
    </citation>
    <scope>NUCLEOTIDE SEQUENCE [LARGE SCALE GENOMIC DNA]</scope>
    <source>
        <strain evidence="1">Iper-2018</strain>
    </source>
</reference>
<name>A0AC60QAU1_IXOPE</name>
<protein>
    <submittedName>
        <fullName evidence="1">Uncharacterized protein</fullName>
    </submittedName>
</protein>
<proteinExistence type="predicted"/>
<evidence type="ECO:0000313" key="1">
    <source>
        <dbReference type="EMBL" id="KAG0431153.1"/>
    </source>
</evidence>
<organism evidence="1 2">
    <name type="scientific">Ixodes persulcatus</name>
    <name type="common">Taiga tick</name>
    <dbReference type="NCBI Taxonomy" id="34615"/>
    <lineage>
        <taxon>Eukaryota</taxon>
        <taxon>Metazoa</taxon>
        <taxon>Ecdysozoa</taxon>
        <taxon>Arthropoda</taxon>
        <taxon>Chelicerata</taxon>
        <taxon>Arachnida</taxon>
        <taxon>Acari</taxon>
        <taxon>Parasitiformes</taxon>
        <taxon>Ixodida</taxon>
        <taxon>Ixodoidea</taxon>
        <taxon>Ixodidae</taxon>
        <taxon>Ixodinae</taxon>
        <taxon>Ixodes</taxon>
    </lineage>
</organism>